<evidence type="ECO:0000313" key="2">
    <source>
        <dbReference type="Proteomes" id="UP001163719"/>
    </source>
</evidence>
<dbReference type="Proteomes" id="UP001163719">
    <property type="component" value="Unassembled WGS sequence"/>
</dbReference>
<evidence type="ECO:0008006" key="3">
    <source>
        <dbReference type="Google" id="ProtNLM"/>
    </source>
</evidence>
<gene>
    <name evidence="1" type="ORF">OH806_00165</name>
</gene>
<dbReference type="EMBL" id="JAPDHV010000001">
    <property type="protein sequence ID" value="MCW3159690.1"/>
    <property type="molecule type" value="Genomic_DNA"/>
</dbReference>
<dbReference type="RefSeq" id="WP_264741669.1">
    <property type="nucleotide sequence ID" value="NZ_JAPDHV010000001.1"/>
</dbReference>
<sequence length="258" mass="29811">MKKTILNFMTTMIVAMIVSTCSKGKEQGGELRNALVVLQDESSSVQKNDDTQISTQKLFLKKYLNQHFKAQTDILILKVNSFSGASTNHEVIPYNLPITDSETYSESEELLQESAQQQEEFQQKIKMEKKLFKILFSDKVQPSSQTAILEVLTQFERLTKPYNSVEIIFLSDMMQESSMRNFSKNLPEGKQQAENFANEDSKKLQIHFSLPDKTFQKVQRITVLVPSGNDSKMVNLPHYWEKLFQNFGFRDTVEWNNK</sequence>
<keyword evidence="2" id="KW-1185">Reference proteome</keyword>
<accession>A0ABT3HIT8</accession>
<name>A0ABT3HIT8_9FLAO</name>
<comment type="caution">
    <text evidence="1">The sequence shown here is derived from an EMBL/GenBank/DDBJ whole genome shotgun (WGS) entry which is preliminary data.</text>
</comment>
<evidence type="ECO:0000313" key="1">
    <source>
        <dbReference type="EMBL" id="MCW3159690.1"/>
    </source>
</evidence>
<protein>
    <recommendedName>
        <fullName evidence="3">Lipoprotein</fullName>
    </recommendedName>
</protein>
<reference evidence="1" key="1">
    <citation type="submission" date="2022-10" db="EMBL/GenBank/DDBJ databases">
        <title>Chryseobacterium babae sp. nov. isolated from the gut of the beetle Oryctes rhinoceros, and Chryseobacterium kimseyorum sp. nov., isolated from a stick insect rearing cage.</title>
        <authorList>
            <person name="Shelomi M."/>
            <person name="Han C.-J."/>
            <person name="Chen W.-M."/>
            <person name="Chen H.-K."/>
            <person name="Liaw S.-J."/>
            <person name="Muhle E."/>
            <person name="Clermont D."/>
        </authorList>
    </citation>
    <scope>NUCLEOTIDE SEQUENCE</scope>
    <source>
        <strain evidence="1">WLa1L2M3</strain>
    </source>
</reference>
<organism evidence="1 2">
    <name type="scientific">Chryseobacterium oryctis</name>
    <dbReference type="NCBI Taxonomy" id="2952618"/>
    <lineage>
        <taxon>Bacteria</taxon>
        <taxon>Pseudomonadati</taxon>
        <taxon>Bacteroidota</taxon>
        <taxon>Flavobacteriia</taxon>
        <taxon>Flavobacteriales</taxon>
        <taxon>Weeksellaceae</taxon>
        <taxon>Chryseobacterium group</taxon>
        <taxon>Chryseobacterium</taxon>
    </lineage>
</organism>
<proteinExistence type="predicted"/>